<gene>
    <name evidence="1" type="ORF">EDB81DRAFT_512870</name>
</gene>
<protein>
    <submittedName>
        <fullName evidence="1">Uncharacterized protein</fullName>
    </submittedName>
</protein>
<organism evidence="1 2">
    <name type="scientific">Dactylonectria macrodidyma</name>
    <dbReference type="NCBI Taxonomy" id="307937"/>
    <lineage>
        <taxon>Eukaryota</taxon>
        <taxon>Fungi</taxon>
        <taxon>Dikarya</taxon>
        <taxon>Ascomycota</taxon>
        <taxon>Pezizomycotina</taxon>
        <taxon>Sordariomycetes</taxon>
        <taxon>Hypocreomycetidae</taxon>
        <taxon>Hypocreales</taxon>
        <taxon>Nectriaceae</taxon>
        <taxon>Dactylonectria</taxon>
    </lineage>
</organism>
<accession>A0A9P9ETB5</accession>
<evidence type="ECO:0000313" key="1">
    <source>
        <dbReference type="EMBL" id="KAH7143961.1"/>
    </source>
</evidence>
<comment type="caution">
    <text evidence="1">The sequence shown here is derived from an EMBL/GenBank/DDBJ whole genome shotgun (WGS) entry which is preliminary data.</text>
</comment>
<dbReference type="Proteomes" id="UP000738349">
    <property type="component" value="Unassembled WGS sequence"/>
</dbReference>
<keyword evidence="2" id="KW-1185">Reference proteome</keyword>
<dbReference type="EMBL" id="JAGMUV010000009">
    <property type="protein sequence ID" value="KAH7143961.1"/>
    <property type="molecule type" value="Genomic_DNA"/>
</dbReference>
<reference evidence="1" key="1">
    <citation type="journal article" date="2021" name="Nat. Commun.">
        <title>Genetic determinants of endophytism in the Arabidopsis root mycobiome.</title>
        <authorList>
            <person name="Mesny F."/>
            <person name="Miyauchi S."/>
            <person name="Thiergart T."/>
            <person name="Pickel B."/>
            <person name="Atanasova L."/>
            <person name="Karlsson M."/>
            <person name="Huettel B."/>
            <person name="Barry K.W."/>
            <person name="Haridas S."/>
            <person name="Chen C."/>
            <person name="Bauer D."/>
            <person name="Andreopoulos W."/>
            <person name="Pangilinan J."/>
            <person name="LaButti K."/>
            <person name="Riley R."/>
            <person name="Lipzen A."/>
            <person name="Clum A."/>
            <person name="Drula E."/>
            <person name="Henrissat B."/>
            <person name="Kohler A."/>
            <person name="Grigoriev I.V."/>
            <person name="Martin F.M."/>
            <person name="Hacquard S."/>
        </authorList>
    </citation>
    <scope>NUCLEOTIDE SEQUENCE</scope>
    <source>
        <strain evidence="1">MPI-CAGE-AT-0147</strain>
    </source>
</reference>
<evidence type="ECO:0000313" key="2">
    <source>
        <dbReference type="Proteomes" id="UP000738349"/>
    </source>
</evidence>
<sequence length="228" mass="24354">MPAGLSKRALNASSPASMPNLPMPSFVRFARLASMLLTAPPGGVQQFHPNGPGPCLRKATTLGGTTSVPSCYSHWFFDFDHRPPGLKSGELPQSLITDLSQAVILNGIRPHPPPPPPIFIRSASHSRRQPPLHSSFSIMLRLHCRPASVALAPSRPFYSSLLFSSLVQVSTSPHRRIATGCSIFSLISASYSAPSFPAQAFAPGSVSRLPLPPGVHCEPTASQLLPLR</sequence>
<proteinExistence type="predicted"/>
<name>A0A9P9ETB5_9HYPO</name>
<dbReference type="AlphaFoldDB" id="A0A9P9ETB5"/>